<organism evidence="1 2">
    <name type="scientific">Zingiber officinale</name>
    <name type="common">Ginger</name>
    <name type="synonym">Amomum zingiber</name>
    <dbReference type="NCBI Taxonomy" id="94328"/>
    <lineage>
        <taxon>Eukaryota</taxon>
        <taxon>Viridiplantae</taxon>
        <taxon>Streptophyta</taxon>
        <taxon>Embryophyta</taxon>
        <taxon>Tracheophyta</taxon>
        <taxon>Spermatophyta</taxon>
        <taxon>Magnoliopsida</taxon>
        <taxon>Liliopsida</taxon>
        <taxon>Zingiberales</taxon>
        <taxon>Zingiberaceae</taxon>
        <taxon>Zingiber</taxon>
    </lineage>
</organism>
<comment type="caution">
    <text evidence="1">The sequence shown here is derived from an EMBL/GenBank/DDBJ whole genome shotgun (WGS) entry which is preliminary data.</text>
</comment>
<reference evidence="1 2" key="1">
    <citation type="submission" date="2020-08" db="EMBL/GenBank/DDBJ databases">
        <title>Plant Genome Project.</title>
        <authorList>
            <person name="Zhang R.-G."/>
        </authorList>
    </citation>
    <scope>NUCLEOTIDE SEQUENCE [LARGE SCALE GENOMIC DNA]</scope>
    <source>
        <tissue evidence="1">Rhizome</tissue>
    </source>
</reference>
<dbReference type="InterPro" id="IPR011990">
    <property type="entry name" value="TPR-like_helical_dom_sf"/>
</dbReference>
<dbReference type="EMBL" id="JACMSC010000003">
    <property type="protein sequence ID" value="KAG6529861.1"/>
    <property type="molecule type" value="Genomic_DNA"/>
</dbReference>
<accession>A0A8J5LL86</accession>
<dbReference type="Gene3D" id="1.25.40.10">
    <property type="entry name" value="Tetratricopeptide repeat domain"/>
    <property type="match status" value="1"/>
</dbReference>
<keyword evidence="2" id="KW-1185">Reference proteome</keyword>
<evidence type="ECO:0000313" key="1">
    <source>
        <dbReference type="EMBL" id="KAG6529861.1"/>
    </source>
</evidence>
<gene>
    <name evidence="1" type="ORF">ZIOFF_012076</name>
</gene>
<dbReference type="AlphaFoldDB" id="A0A8J5LL86"/>
<sequence>MGTKHCHAQFYVTTVSRSRRSPSPEPLSLPLFQPSRCPFSCLYDYHTSPCPATYSRNPIRSHPSHSTVVASSVDTPTSCRVFRLNTGAIIREGIAVLPSVKGDLFAAKNYFMLALSKDPNKRILYQLSMLKRKMAQGKHLLTNVAKVNGKVLSANGVGKVNEKVLPMTSHVKVLLTTGHVKVLLATSHVKVLPVTSHVKVLTERRGGGVGTVLADSESVWPILDLYRL</sequence>
<dbReference type="Proteomes" id="UP000734854">
    <property type="component" value="Unassembled WGS sequence"/>
</dbReference>
<name>A0A8J5LL86_ZINOF</name>
<evidence type="ECO:0000313" key="2">
    <source>
        <dbReference type="Proteomes" id="UP000734854"/>
    </source>
</evidence>
<protein>
    <submittedName>
        <fullName evidence="1">Uncharacterized protein</fullName>
    </submittedName>
</protein>
<proteinExistence type="predicted"/>